<accession>A0ABV2GLB3</accession>
<dbReference type="Pfam" id="PF13091">
    <property type="entry name" value="PLDc_2"/>
    <property type="match status" value="2"/>
</dbReference>
<evidence type="ECO:0000256" key="3">
    <source>
        <dbReference type="ARBA" id="ARBA00004613"/>
    </source>
</evidence>
<evidence type="ECO:0000256" key="2">
    <source>
        <dbReference type="ARBA" id="ARBA00003145"/>
    </source>
</evidence>
<keyword evidence="8" id="KW-0378">Hydrolase</keyword>
<proteinExistence type="inferred from homology"/>
<evidence type="ECO:0000256" key="8">
    <source>
        <dbReference type="ARBA" id="ARBA00022801"/>
    </source>
</evidence>
<gene>
    <name evidence="13" type="ORF">ABID19_002063</name>
</gene>
<name>A0ABV2GLB3_9HYPH</name>
<dbReference type="PROSITE" id="PS50035">
    <property type="entry name" value="PLD"/>
    <property type="match status" value="1"/>
</dbReference>
<evidence type="ECO:0000256" key="9">
    <source>
        <dbReference type="ARBA" id="ARBA00022963"/>
    </source>
</evidence>
<reference evidence="13 14" key="1">
    <citation type="submission" date="2024-06" db="EMBL/GenBank/DDBJ databases">
        <title>Genomic Encyclopedia of Type Strains, Phase IV (KMG-IV): sequencing the most valuable type-strain genomes for metagenomic binning, comparative biology and taxonomic classification.</title>
        <authorList>
            <person name="Goeker M."/>
        </authorList>
    </citation>
    <scope>NUCLEOTIDE SEQUENCE [LARGE SCALE GENOMIC DNA]</scope>
    <source>
        <strain evidence="13 14">DSM 100022</strain>
    </source>
</reference>
<evidence type="ECO:0000256" key="10">
    <source>
        <dbReference type="ARBA" id="ARBA00023098"/>
    </source>
</evidence>
<comment type="caution">
    <text evidence="13">The sequence shown here is derived from an EMBL/GenBank/DDBJ whole genome shotgun (WGS) entry which is preliminary data.</text>
</comment>
<protein>
    <recommendedName>
        <fullName evidence="6">Phospholipase D</fullName>
        <ecNumber evidence="5">3.1.4.4</ecNumber>
    </recommendedName>
    <alternativeName>
        <fullName evidence="11">Choline phosphatase</fullName>
    </alternativeName>
</protein>
<keyword evidence="7" id="KW-0964">Secreted</keyword>
<dbReference type="InterPro" id="IPR001736">
    <property type="entry name" value="PLipase_D/transphosphatidylase"/>
</dbReference>
<evidence type="ECO:0000256" key="7">
    <source>
        <dbReference type="ARBA" id="ARBA00022525"/>
    </source>
</evidence>
<dbReference type="PANTHER" id="PTHR43856">
    <property type="entry name" value="CARDIOLIPIN HYDROLASE"/>
    <property type="match status" value="1"/>
</dbReference>
<sequence length="568" mass="63258">MGFAVERFDPKEDERYFMYGFKVFPSVIPFPGQDMIVSTYDQPIQSFVWDDFTAKPGREYRYFFHPLKGKPRNIDRSAAPVEIGIRTEPLFTKGEHDIFFNRGVASSQAYARQFDNKAPDKITDPVKRQAALDWLSRDLDEALIRFIDGVQAGDTLLGCFYEFRYLPVVKRLTAAVERGVIVKLILDGKDNAHIDKKTGKLVESFPLEDSKRTVAAAGLPAESVACWRAANPSDIQHNKFLVLLRGDPAVAEEVWTGSTNLSDGGVHGQTNVGHWLRNKDTASAFSKYWKLLATDPGSLKGDPRAEATAKKAAYREAVMALLPTPGKLSEIPAGVTPIFSPRKGVSVLEMYVETLDAAESLACITLAFGVNALFKSALADNTRDSHISFLMLEKEDKPDPEKPDAFVRLSAKHNVYQAWGSYLRDNLYRWTREVNAGILKLNQHVAYIHSKFLLKDPLGADPIVITGSANFSDASITGNDENMLVIRGSGRAADIYFTEFNRLFFHYYFRSVHQAIRGRAAAAGNAAADGKASLFLSETDEWLSKYKPGSLRSKRVGMFTVMTDPQII</sequence>
<evidence type="ECO:0000256" key="1">
    <source>
        <dbReference type="ARBA" id="ARBA00000798"/>
    </source>
</evidence>
<evidence type="ECO:0000256" key="5">
    <source>
        <dbReference type="ARBA" id="ARBA00012027"/>
    </source>
</evidence>
<evidence type="ECO:0000259" key="12">
    <source>
        <dbReference type="PROSITE" id="PS50035"/>
    </source>
</evidence>
<evidence type="ECO:0000256" key="6">
    <source>
        <dbReference type="ARBA" id="ARBA00018392"/>
    </source>
</evidence>
<evidence type="ECO:0000313" key="13">
    <source>
        <dbReference type="EMBL" id="MET3579038.1"/>
    </source>
</evidence>
<evidence type="ECO:0000256" key="4">
    <source>
        <dbReference type="ARBA" id="ARBA00008664"/>
    </source>
</evidence>
<dbReference type="Gene3D" id="3.30.870.10">
    <property type="entry name" value="Endonuclease Chain A"/>
    <property type="match status" value="2"/>
</dbReference>
<comment type="subcellular location">
    <subcellularLocation>
        <location evidence="3">Secreted</location>
    </subcellularLocation>
</comment>
<comment type="function">
    <text evidence="2">Could be a virulence factor.</text>
</comment>
<dbReference type="RefSeq" id="WP_354490151.1">
    <property type="nucleotide sequence ID" value="NZ_JBEPMC010000003.1"/>
</dbReference>
<dbReference type="PANTHER" id="PTHR43856:SF1">
    <property type="entry name" value="MITOCHONDRIAL CARDIOLIPIN HYDROLASE"/>
    <property type="match status" value="1"/>
</dbReference>
<evidence type="ECO:0000313" key="14">
    <source>
        <dbReference type="Proteomes" id="UP001549204"/>
    </source>
</evidence>
<comment type="similarity">
    <text evidence="4">Belongs to the phospholipase D family.</text>
</comment>
<comment type="catalytic activity">
    <reaction evidence="1">
        <text>a 1,2-diacyl-sn-glycero-3-phosphocholine + H2O = a 1,2-diacyl-sn-glycero-3-phosphate + choline + H(+)</text>
        <dbReference type="Rhea" id="RHEA:14445"/>
        <dbReference type="ChEBI" id="CHEBI:15354"/>
        <dbReference type="ChEBI" id="CHEBI:15377"/>
        <dbReference type="ChEBI" id="CHEBI:15378"/>
        <dbReference type="ChEBI" id="CHEBI:57643"/>
        <dbReference type="ChEBI" id="CHEBI:58608"/>
        <dbReference type="EC" id="3.1.4.4"/>
    </reaction>
</comment>
<keyword evidence="14" id="KW-1185">Reference proteome</keyword>
<dbReference type="InterPro" id="IPR025202">
    <property type="entry name" value="PLD-like_dom"/>
</dbReference>
<dbReference type="SUPFAM" id="SSF56024">
    <property type="entry name" value="Phospholipase D/nuclease"/>
    <property type="match status" value="2"/>
</dbReference>
<feature type="domain" description="PLD phosphodiesterase" evidence="12">
    <location>
        <begin position="444"/>
        <end position="475"/>
    </location>
</feature>
<evidence type="ECO:0000256" key="11">
    <source>
        <dbReference type="ARBA" id="ARBA00029594"/>
    </source>
</evidence>
<dbReference type="Proteomes" id="UP001549204">
    <property type="component" value="Unassembled WGS sequence"/>
</dbReference>
<keyword evidence="10" id="KW-0443">Lipid metabolism</keyword>
<dbReference type="InterPro" id="IPR051406">
    <property type="entry name" value="PLD_domain"/>
</dbReference>
<keyword evidence="9" id="KW-0442">Lipid degradation</keyword>
<dbReference type="EC" id="3.1.4.4" evidence="5"/>
<organism evidence="13 14">
    <name type="scientific">Mesorhizobium robiniae</name>
    <dbReference type="NCBI Taxonomy" id="559315"/>
    <lineage>
        <taxon>Bacteria</taxon>
        <taxon>Pseudomonadati</taxon>
        <taxon>Pseudomonadota</taxon>
        <taxon>Alphaproteobacteria</taxon>
        <taxon>Hyphomicrobiales</taxon>
        <taxon>Phyllobacteriaceae</taxon>
        <taxon>Mesorhizobium</taxon>
    </lineage>
</organism>
<dbReference type="EMBL" id="JBEPMC010000003">
    <property type="protein sequence ID" value="MET3579038.1"/>
    <property type="molecule type" value="Genomic_DNA"/>
</dbReference>